<proteinExistence type="predicted"/>
<name>A0AA96SDU6_9CAUD</name>
<keyword evidence="2" id="KW-1185">Reference proteome</keyword>
<protein>
    <submittedName>
        <fullName evidence="1">Uncharacterized protein</fullName>
    </submittedName>
</protein>
<dbReference type="Proteomes" id="UP001305869">
    <property type="component" value="Segment"/>
</dbReference>
<dbReference type="EMBL" id="OR613467">
    <property type="protein sequence ID" value="WNT44357.1"/>
    <property type="molecule type" value="Genomic_DNA"/>
</dbReference>
<organism evidence="1 2">
    <name type="scientific">Microbacterium phage Mabodamaca</name>
    <dbReference type="NCBI Taxonomy" id="3078574"/>
    <lineage>
        <taxon>Viruses</taxon>
        <taxon>Duplodnaviria</taxon>
        <taxon>Heunggongvirae</taxon>
        <taxon>Uroviricota</taxon>
        <taxon>Caudoviricetes</taxon>
        <taxon>Casidaviridae</taxon>
        <taxon>Mabodamacavirus</taxon>
        <taxon>Mabodamacavirus mabodamaca</taxon>
    </lineage>
</organism>
<evidence type="ECO:0000313" key="2">
    <source>
        <dbReference type="Proteomes" id="UP001305869"/>
    </source>
</evidence>
<gene>
    <name evidence="1" type="primary">39</name>
    <name evidence="1" type="ORF">SEA_MABODAMACA_39</name>
</gene>
<accession>A0AA96SDU6</accession>
<evidence type="ECO:0000313" key="1">
    <source>
        <dbReference type="EMBL" id="WNT44357.1"/>
    </source>
</evidence>
<sequence>MTETRTPPLPGMVWESIPTIDGEPDYSESSIRNFTDDLDKATVITSRVAGQTPTLQKYKDAGYVPRHKVILDLDLPAKLVPSTTEGHFHLYIDHEVDWEDYQDLLVALERCGLVETGYVNASLARGHTAARMPWVQKGEPPVSSEDF</sequence>
<reference evidence="1 2" key="1">
    <citation type="submission" date="2023-09" db="EMBL/GenBank/DDBJ databases">
        <authorList>
            <person name="Astacio K.C."/>
            <person name="Barreto J.C."/>
            <person name="Colon C.A."/>
            <person name="Dejesus A.I."/>
            <person name="Gragirenes D.A."/>
            <person name="Navarro A."/>
            <person name="Negron R.A."/>
            <person name="Nunez P.S."/>
            <person name="Ortiz C.A."/>
            <person name="Ortiz A.Y."/>
            <person name="Roman V.A."/>
            <person name="Sanchez M.A."/>
            <person name="Serrano K.M."/>
            <person name="Klyczek K."/>
            <person name="Ko C."/>
            <person name="Russell D.A."/>
            <person name="Jacobs-Sera D."/>
            <person name="Hatfull G.F."/>
        </authorList>
    </citation>
    <scope>NUCLEOTIDE SEQUENCE [LARGE SCALE GENOMIC DNA]</scope>
</reference>